<dbReference type="Proteomes" id="UP001143674">
    <property type="component" value="Unassembled WGS sequence"/>
</dbReference>
<dbReference type="EMBL" id="JAIVEX010000016">
    <property type="protein sequence ID" value="MDB0524692.1"/>
    <property type="molecule type" value="Genomic_DNA"/>
</dbReference>
<sequence length="73" mass="8300">MDIITGIVIVTLVPLLLLSFFFRNKPGSAFGPTVCSRCGVELRGWRSSGRKQAWYRDDGKGNRIYFCVRCKNK</sequence>
<dbReference type="RefSeq" id="WP_184849554.1">
    <property type="nucleotide sequence ID" value="NZ_JABZEH010000001.1"/>
</dbReference>
<comment type="caution">
    <text evidence="2">The sequence shown here is derived from an EMBL/GenBank/DDBJ whole genome shotgun (WGS) entry which is preliminary data.</text>
</comment>
<evidence type="ECO:0000256" key="1">
    <source>
        <dbReference type="SAM" id="Phobius"/>
    </source>
</evidence>
<proteinExistence type="predicted"/>
<keyword evidence="1" id="KW-1133">Transmembrane helix</keyword>
<evidence type="ECO:0000313" key="3">
    <source>
        <dbReference type="Proteomes" id="UP001143674"/>
    </source>
</evidence>
<keyword evidence="1" id="KW-0812">Transmembrane</keyword>
<protein>
    <submittedName>
        <fullName evidence="2">Uncharacterized protein</fullName>
    </submittedName>
</protein>
<dbReference type="AlphaFoldDB" id="A0AAE3NJ18"/>
<feature type="transmembrane region" description="Helical" evidence="1">
    <location>
        <begin position="6"/>
        <end position="22"/>
    </location>
</feature>
<name>A0AAE3NJ18_RALSL</name>
<keyword evidence="1" id="KW-0472">Membrane</keyword>
<accession>A0AAE3NJ18</accession>
<gene>
    <name evidence="2" type="ORF">LBW55_24065</name>
</gene>
<evidence type="ECO:0000313" key="2">
    <source>
        <dbReference type="EMBL" id="MDB0524692.1"/>
    </source>
</evidence>
<organism evidence="2 3">
    <name type="scientific">Ralstonia solanacearum</name>
    <name type="common">Pseudomonas solanacearum</name>
    <dbReference type="NCBI Taxonomy" id="305"/>
    <lineage>
        <taxon>Bacteria</taxon>
        <taxon>Pseudomonadati</taxon>
        <taxon>Pseudomonadota</taxon>
        <taxon>Betaproteobacteria</taxon>
        <taxon>Burkholderiales</taxon>
        <taxon>Burkholderiaceae</taxon>
        <taxon>Ralstonia</taxon>
        <taxon>Ralstonia solanacearum species complex</taxon>
    </lineage>
</organism>
<reference evidence="2" key="1">
    <citation type="submission" date="2021-09" db="EMBL/GenBank/DDBJ databases">
        <title>Genomic analysis of Ralstonia spp.</title>
        <authorList>
            <person name="Aburjaile F."/>
            <person name="Ariute J.C."/>
            <person name="Pais A.K.L."/>
            <person name="Albuquerque G.M.R."/>
            <person name="Silva A.M.F."/>
            <person name="Brenig B."/>
            <person name="Azevedo V."/>
            <person name="Matiuzzi M."/>
            <person name="Ramos R."/>
            <person name="Goes-Neto A."/>
            <person name="Soares S."/>
            <person name="Iseppon A.M.B."/>
            <person name="Souza E."/>
            <person name="Gama M."/>
        </authorList>
    </citation>
    <scope>NUCLEOTIDE SEQUENCE</scope>
    <source>
        <strain evidence="2">B4</strain>
    </source>
</reference>